<evidence type="ECO:0000256" key="5">
    <source>
        <dbReference type="ARBA" id="ARBA00023136"/>
    </source>
</evidence>
<keyword evidence="3 7" id="KW-0812">Transmembrane</keyword>
<evidence type="ECO:0000256" key="3">
    <source>
        <dbReference type="ARBA" id="ARBA00022692"/>
    </source>
</evidence>
<feature type="compositionally biased region" description="Basic residues" evidence="6">
    <location>
        <begin position="68"/>
        <end position="83"/>
    </location>
</feature>
<accession>A0AAR5PX81</accession>
<keyword evidence="4 7" id="KW-1133">Transmembrane helix</keyword>
<protein>
    <submittedName>
        <fullName evidence="8">Uncharacterized protein</fullName>
    </submittedName>
</protein>
<feature type="region of interest" description="Disordered" evidence="6">
    <location>
        <begin position="46"/>
        <end position="83"/>
    </location>
</feature>
<dbReference type="InterPro" id="IPR009621">
    <property type="entry name" value="UPF0239"/>
</dbReference>
<comment type="subcellular location">
    <subcellularLocation>
        <location evidence="1">Membrane</location>
        <topology evidence="1">Single-pass membrane protein</topology>
    </subcellularLocation>
</comment>
<keyword evidence="5 7" id="KW-0472">Membrane</keyword>
<comment type="similarity">
    <text evidence="2">Belongs to the UPF0239 family.</text>
</comment>
<dbReference type="Pfam" id="PF06783">
    <property type="entry name" value="UPF0239"/>
    <property type="match status" value="1"/>
</dbReference>
<reference evidence="9" key="1">
    <citation type="journal article" date="2013" name="Genome Biol.">
        <title>Draft genome of the mountain pine beetle, Dendroctonus ponderosae Hopkins, a major forest pest.</title>
        <authorList>
            <person name="Keeling C.I."/>
            <person name="Yuen M.M."/>
            <person name="Liao N.Y."/>
            <person name="Docking T.R."/>
            <person name="Chan S.K."/>
            <person name="Taylor G.A."/>
            <person name="Palmquist D.L."/>
            <person name="Jackman S.D."/>
            <person name="Nguyen A."/>
            <person name="Li M."/>
            <person name="Henderson H."/>
            <person name="Janes J.K."/>
            <person name="Zhao Y."/>
            <person name="Pandoh P."/>
            <person name="Moore R."/>
            <person name="Sperling F.A."/>
            <person name="Huber D.P."/>
            <person name="Birol I."/>
            <person name="Jones S.J."/>
            <person name="Bohlmann J."/>
        </authorList>
    </citation>
    <scope>NUCLEOTIDE SEQUENCE</scope>
</reference>
<dbReference type="GO" id="GO:0016020">
    <property type="term" value="C:membrane"/>
    <property type="evidence" value="ECO:0007669"/>
    <property type="project" value="UniProtKB-SubCell"/>
</dbReference>
<evidence type="ECO:0000313" key="9">
    <source>
        <dbReference type="Proteomes" id="UP000019118"/>
    </source>
</evidence>
<dbReference type="RefSeq" id="XP_019765608.1">
    <property type="nucleotide sequence ID" value="XM_019910049.2"/>
</dbReference>
<evidence type="ECO:0000256" key="1">
    <source>
        <dbReference type="ARBA" id="ARBA00004167"/>
    </source>
</evidence>
<dbReference type="PANTHER" id="PTHR14409">
    <property type="entry name" value="MANNOSIDASE, BETA A, LYSOSOMAL-LIKE, MANBAL PROTEIN"/>
    <property type="match status" value="1"/>
</dbReference>
<dbReference type="EnsemblMetazoa" id="XM_019910049.1">
    <property type="protein sequence ID" value="XP_019765608.1"/>
    <property type="gene ID" value="LOC109541248"/>
</dbReference>
<proteinExistence type="inferred from homology"/>
<evidence type="ECO:0000256" key="6">
    <source>
        <dbReference type="SAM" id="MobiDB-lite"/>
    </source>
</evidence>
<evidence type="ECO:0000313" key="8">
    <source>
        <dbReference type="EnsemblMetazoa" id="XP_019765608.1"/>
    </source>
</evidence>
<feature type="compositionally biased region" description="Polar residues" evidence="6">
    <location>
        <begin position="57"/>
        <end position="66"/>
    </location>
</feature>
<name>A0AAR5PX81_DENPD</name>
<dbReference type="AlphaFoldDB" id="A0AAR5PX81"/>
<dbReference type="GeneID" id="109541248"/>
<dbReference type="Proteomes" id="UP000019118">
    <property type="component" value="Unassembled WGS sequence"/>
</dbReference>
<evidence type="ECO:0000256" key="2">
    <source>
        <dbReference type="ARBA" id="ARBA00006839"/>
    </source>
</evidence>
<dbReference type="PANTHER" id="PTHR14409:SF0">
    <property type="entry name" value="PROTEIN MANBAL"/>
    <property type="match status" value="1"/>
</dbReference>
<feature type="transmembrane region" description="Helical" evidence="7">
    <location>
        <begin position="20"/>
        <end position="38"/>
    </location>
</feature>
<sequence length="83" mass="9403">MNSVIHLGVEDMTATVVKVLLFLGALFQMVCLGACIFVKETANDSNWAPRESEDDSSNQNTPQNTPRRPYHRAGRKVEKKKRR</sequence>
<dbReference type="KEGG" id="dpa:109541248"/>
<organism evidence="8 9">
    <name type="scientific">Dendroctonus ponderosae</name>
    <name type="common">Mountain pine beetle</name>
    <dbReference type="NCBI Taxonomy" id="77166"/>
    <lineage>
        <taxon>Eukaryota</taxon>
        <taxon>Metazoa</taxon>
        <taxon>Ecdysozoa</taxon>
        <taxon>Arthropoda</taxon>
        <taxon>Hexapoda</taxon>
        <taxon>Insecta</taxon>
        <taxon>Pterygota</taxon>
        <taxon>Neoptera</taxon>
        <taxon>Endopterygota</taxon>
        <taxon>Coleoptera</taxon>
        <taxon>Polyphaga</taxon>
        <taxon>Cucujiformia</taxon>
        <taxon>Curculionidae</taxon>
        <taxon>Scolytinae</taxon>
        <taxon>Dendroctonus</taxon>
    </lineage>
</organism>
<evidence type="ECO:0000256" key="4">
    <source>
        <dbReference type="ARBA" id="ARBA00022989"/>
    </source>
</evidence>
<evidence type="ECO:0000256" key="7">
    <source>
        <dbReference type="SAM" id="Phobius"/>
    </source>
</evidence>
<keyword evidence="9" id="KW-1185">Reference proteome</keyword>
<reference evidence="8" key="2">
    <citation type="submission" date="2024-08" db="UniProtKB">
        <authorList>
            <consortium name="EnsemblMetazoa"/>
        </authorList>
    </citation>
    <scope>IDENTIFICATION</scope>
</reference>